<dbReference type="PROSITE" id="PS00041">
    <property type="entry name" value="HTH_ARAC_FAMILY_1"/>
    <property type="match status" value="1"/>
</dbReference>
<dbReference type="InterPro" id="IPR011123">
    <property type="entry name" value="Y_Y_Y"/>
</dbReference>
<dbReference type="PROSITE" id="PS50109">
    <property type="entry name" value="HIS_KIN"/>
    <property type="match status" value="1"/>
</dbReference>
<sequence length="1299" mass="149801">MNIRIYTTLIIVVICLFSNIRDVLANDVTRFYNLNEEYGVSFRQTNMVCSDSNGFIWISSKMGVIRYTQNDIKFYELPYETADVLHVNLKYKNGILIAYANNGQIFKYNTVKDQFEKVINISKIIRNPYIYVSSILIDNQNKIWIASTVGMFSYDEKSGLIAVTQNNEVNSLAWYDDYSFFYDVNGEIKLYDIRTLTSENYFRFSVNDRFRLSKFYFDEKIQILWIGSESNGFYYINDNYKEKKLSKIPEIPSQPILAIESISDSIISIGVDGQGIWEINRYTKKVSAIFKDDSDNPYSLKGNGVYDIYLDNNKRVWVCTYSGGVSFFDQENTSLTKFNHVTNNTNSLVNDDVNSILEDKQGNLWFATNNGVSLLDKKNNKWYSFFHNKQEQSQVFLSLCEDNKGRIWAGTYSSGLYLIDSKSKKVLDKKCFEETDSVFSNKFIYNILKDRNGDIWFGGIRGDLVCYKVNENRFKSYSDAICYLMVEYDEKYLLLGKTYGLFLFNKETGEQENLINGHVVYDIYPNNNIIWVATCGDGLIKYDLKSKKKIYFTKDSGLPSNFVNSIEHSGEFLWIGTEQGMCRLNVTTNAIVSFSSKIELNNTSFNQNSHYALQDGRLIWGTNKGVIVFDPQLLEEEEDNGKIFLQDITISGSSVRDLDDLNITKSIDSLDEITLKYFQNTISVEMIPIVMNSTGCKFSWKLEGLNEDWSTPGKNNIISYSNLPSNIYNLRIRMFDNALSNLIQERSLKITIVPPYYRMWWFNVLVLSVIGGLGIFLFKYYIHNLKKIHSEEKIRFFANTAHDIRTSLTLINGPIEELNKEEGLSNKALNYLHLATDQTHRLLKVVNHLMDFQKVDIGKEYLLLKMHDVVKILNNRVIMFESYAKSRNIKLFFNSNVDEYITAIDEVMIEKVIDNLISNAIKYSESENSIRINFVGTKLKWQLEVIDNGIGIDKNAQKLLFKEYYRAENAVNSKIVGSGIGLLLVKNYISLHKGKISYESQPDSGSIFRIEVPYVEVENKELEGQHDNKTHSYISNYKKIEEEIDQTSDLKMKVLVVEDNEYLQEFLASAMIEEYEILIANDGMVAWEIIIKEMPDLIVSDIMMPNMDGFDLCTKLKSTYETSHIPIVLLTALADKAQELKGLGLGADDYLTKPFDITILQHRIKTIIQNRQISRDKALKIIKINDDEKPILENKINDKFIKQMVKIVRENISNSNFSKNDFAAEMNVSSSLLYKKVKALTNQSPTDFIKSIRLDYSLELLQTKEYTITEISEMCGFSSVGYFSTVFRKHFNKSPSQLL</sequence>
<dbReference type="EMBL" id="JAPDPI010000003">
    <property type="protein sequence ID" value="MCW3804584.1"/>
    <property type="molecule type" value="Genomic_DNA"/>
</dbReference>
<dbReference type="Pfam" id="PF07494">
    <property type="entry name" value="Reg_prop"/>
    <property type="match status" value="4"/>
</dbReference>
<keyword evidence="8" id="KW-0812">Transmembrane</keyword>
<dbReference type="CDD" id="cd00082">
    <property type="entry name" value="HisKA"/>
    <property type="match status" value="1"/>
</dbReference>
<dbReference type="CDD" id="cd00075">
    <property type="entry name" value="HATPase"/>
    <property type="match status" value="1"/>
</dbReference>
<dbReference type="InterPro" id="IPR011006">
    <property type="entry name" value="CheY-like_superfamily"/>
</dbReference>
<evidence type="ECO:0000256" key="6">
    <source>
        <dbReference type="ARBA" id="ARBA00023163"/>
    </source>
</evidence>
<dbReference type="Gene3D" id="3.30.565.10">
    <property type="entry name" value="Histidine kinase-like ATPase, C-terminal domain"/>
    <property type="match status" value="1"/>
</dbReference>
<dbReference type="InterPro" id="IPR003661">
    <property type="entry name" value="HisK_dim/P_dom"/>
</dbReference>
<evidence type="ECO:0000256" key="7">
    <source>
        <dbReference type="PROSITE-ProRule" id="PRU00169"/>
    </source>
</evidence>
<protein>
    <recommendedName>
        <fullName evidence="2">histidine kinase</fullName>
        <ecNumber evidence="2">2.7.13.3</ecNumber>
    </recommendedName>
</protein>
<keyword evidence="8" id="KW-1133">Transmembrane helix</keyword>
<dbReference type="Gene3D" id="1.10.10.60">
    <property type="entry name" value="Homeodomain-like"/>
    <property type="match status" value="1"/>
</dbReference>
<dbReference type="InterPro" id="IPR013783">
    <property type="entry name" value="Ig-like_fold"/>
</dbReference>
<proteinExistence type="predicted"/>
<feature type="domain" description="Response regulatory" evidence="11">
    <location>
        <begin position="1053"/>
        <end position="1168"/>
    </location>
</feature>
<dbReference type="PROSITE" id="PS50110">
    <property type="entry name" value="RESPONSE_REGULATORY"/>
    <property type="match status" value="1"/>
</dbReference>
<dbReference type="InterPro" id="IPR004358">
    <property type="entry name" value="Sig_transdc_His_kin-like_C"/>
</dbReference>
<dbReference type="SUPFAM" id="SSF52172">
    <property type="entry name" value="CheY-like"/>
    <property type="match status" value="1"/>
</dbReference>
<dbReference type="EC" id="2.7.13.3" evidence="2"/>
<dbReference type="InterPro" id="IPR036097">
    <property type="entry name" value="HisK_dim/P_sf"/>
</dbReference>
<dbReference type="Pfam" id="PF00072">
    <property type="entry name" value="Response_reg"/>
    <property type="match status" value="1"/>
</dbReference>
<evidence type="ECO:0000256" key="1">
    <source>
        <dbReference type="ARBA" id="ARBA00000085"/>
    </source>
</evidence>
<feature type="modified residue" description="4-aspartylphosphate" evidence="7">
    <location>
        <position position="1101"/>
    </location>
</feature>
<comment type="catalytic activity">
    <reaction evidence="1">
        <text>ATP + protein L-histidine = ADP + protein N-phospho-L-histidine.</text>
        <dbReference type="EC" id="2.7.13.3"/>
    </reaction>
</comment>
<dbReference type="InterPro" id="IPR011047">
    <property type="entry name" value="Quinoprotein_ADH-like_sf"/>
</dbReference>
<dbReference type="PANTHER" id="PTHR43547:SF2">
    <property type="entry name" value="HYBRID SIGNAL TRANSDUCTION HISTIDINE KINASE C"/>
    <property type="match status" value="1"/>
</dbReference>
<name>A0AAE3MBN2_9BACT</name>
<feature type="domain" description="Histidine kinase" evidence="10">
    <location>
        <begin position="799"/>
        <end position="1016"/>
    </location>
</feature>
<evidence type="ECO:0000256" key="8">
    <source>
        <dbReference type="SAM" id="Phobius"/>
    </source>
</evidence>
<dbReference type="SUPFAM" id="SSF47384">
    <property type="entry name" value="Homodimeric domain of signal transducing histidine kinase"/>
    <property type="match status" value="1"/>
</dbReference>
<dbReference type="SUPFAM" id="SSF46689">
    <property type="entry name" value="Homeodomain-like"/>
    <property type="match status" value="1"/>
</dbReference>
<dbReference type="InterPro" id="IPR003594">
    <property type="entry name" value="HATPase_dom"/>
</dbReference>
<feature type="domain" description="HTH araC/xylS-type" evidence="9">
    <location>
        <begin position="1202"/>
        <end position="1299"/>
    </location>
</feature>
<dbReference type="GO" id="GO:0003700">
    <property type="term" value="F:DNA-binding transcription factor activity"/>
    <property type="evidence" value="ECO:0007669"/>
    <property type="project" value="InterPro"/>
</dbReference>
<dbReference type="InterPro" id="IPR018062">
    <property type="entry name" value="HTH_AraC-typ_CS"/>
</dbReference>
<dbReference type="InterPro" id="IPR009057">
    <property type="entry name" value="Homeodomain-like_sf"/>
</dbReference>
<evidence type="ECO:0000259" key="9">
    <source>
        <dbReference type="PROSITE" id="PS01124"/>
    </source>
</evidence>
<evidence type="ECO:0000313" key="13">
    <source>
        <dbReference type="Proteomes" id="UP001207408"/>
    </source>
</evidence>
<gene>
    <name evidence="12" type="ORF">OM074_03040</name>
</gene>
<dbReference type="Gene3D" id="2.130.10.10">
    <property type="entry name" value="YVTN repeat-like/Quinoprotein amine dehydrogenase"/>
    <property type="match status" value="3"/>
</dbReference>
<evidence type="ECO:0000259" key="11">
    <source>
        <dbReference type="PROSITE" id="PS50110"/>
    </source>
</evidence>
<dbReference type="SMART" id="SM00388">
    <property type="entry name" value="HisKA"/>
    <property type="match status" value="1"/>
</dbReference>
<keyword evidence="8" id="KW-0472">Membrane</keyword>
<dbReference type="Pfam" id="PF07495">
    <property type="entry name" value="Y_Y_Y"/>
    <property type="match status" value="1"/>
</dbReference>
<dbReference type="Proteomes" id="UP001207408">
    <property type="component" value="Unassembled WGS sequence"/>
</dbReference>
<dbReference type="PRINTS" id="PR00344">
    <property type="entry name" value="BCTRLSENSOR"/>
</dbReference>
<dbReference type="GO" id="GO:0043565">
    <property type="term" value="F:sequence-specific DNA binding"/>
    <property type="evidence" value="ECO:0007669"/>
    <property type="project" value="InterPro"/>
</dbReference>
<dbReference type="Pfam" id="PF00512">
    <property type="entry name" value="HisKA"/>
    <property type="match status" value="1"/>
</dbReference>
<dbReference type="Pfam" id="PF12833">
    <property type="entry name" value="HTH_18"/>
    <property type="match status" value="1"/>
</dbReference>
<dbReference type="Gene3D" id="2.60.40.10">
    <property type="entry name" value="Immunoglobulins"/>
    <property type="match status" value="1"/>
</dbReference>
<keyword evidence="4" id="KW-0805">Transcription regulation</keyword>
<dbReference type="InterPro" id="IPR005467">
    <property type="entry name" value="His_kinase_dom"/>
</dbReference>
<dbReference type="Gene3D" id="1.10.287.130">
    <property type="match status" value="1"/>
</dbReference>
<evidence type="ECO:0000313" key="12">
    <source>
        <dbReference type="EMBL" id="MCW3804584.1"/>
    </source>
</evidence>
<reference evidence="12" key="1">
    <citation type="submission" date="2022-10" db="EMBL/GenBank/DDBJ databases">
        <authorList>
            <person name="Yu W.X."/>
        </authorList>
    </citation>
    <scope>NUCLEOTIDE SEQUENCE</scope>
    <source>
        <strain evidence="12">D04</strain>
    </source>
</reference>
<dbReference type="SMART" id="SM00342">
    <property type="entry name" value="HTH_ARAC"/>
    <property type="match status" value="1"/>
</dbReference>
<keyword evidence="6" id="KW-0804">Transcription</keyword>
<dbReference type="InterPro" id="IPR036890">
    <property type="entry name" value="HATPase_C_sf"/>
</dbReference>
<evidence type="ECO:0000256" key="2">
    <source>
        <dbReference type="ARBA" id="ARBA00012438"/>
    </source>
</evidence>
<dbReference type="SMART" id="SM00448">
    <property type="entry name" value="REC"/>
    <property type="match status" value="1"/>
</dbReference>
<evidence type="ECO:0000256" key="4">
    <source>
        <dbReference type="ARBA" id="ARBA00023015"/>
    </source>
</evidence>
<evidence type="ECO:0000256" key="5">
    <source>
        <dbReference type="ARBA" id="ARBA00023125"/>
    </source>
</evidence>
<keyword evidence="5" id="KW-0238">DNA-binding</keyword>
<dbReference type="PROSITE" id="PS01124">
    <property type="entry name" value="HTH_ARAC_FAMILY_2"/>
    <property type="match status" value="1"/>
</dbReference>
<keyword evidence="13" id="KW-1185">Reference proteome</keyword>
<accession>A0AAE3MBN2</accession>
<dbReference type="Gene3D" id="3.40.50.2300">
    <property type="match status" value="1"/>
</dbReference>
<dbReference type="InterPro" id="IPR015943">
    <property type="entry name" value="WD40/YVTN_repeat-like_dom_sf"/>
</dbReference>
<organism evidence="12 13">
    <name type="scientific">Plebeiibacterium marinum</name>
    <dbReference type="NCBI Taxonomy" id="2992111"/>
    <lineage>
        <taxon>Bacteria</taxon>
        <taxon>Pseudomonadati</taxon>
        <taxon>Bacteroidota</taxon>
        <taxon>Bacteroidia</taxon>
        <taxon>Marinilabiliales</taxon>
        <taxon>Marinilabiliaceae</taxon>
        <taxon>Plebeiibacterium</taxon>
    </lineage>
</organism>
<dbReference type="PANTHER" id="PTHR43547">
    <property type="entry name" value="TWO-COMPONENT HISTIDINE KINASE"/>
    <property type="match status" value="1"/>
</dbReference>
<dbReference type="Pfam" id="PF02518">
    <property type="entry name" value="HATPase_c"/>
    <property type="match status" value="1"/>
</dbReference>
<evidence type="ECO:0000259" key="10">
    <source>
        <dbReference type="PROSITE" id="PS50109"/>
    </source>
</evidence>
<dbReference type="RefSeq" id="WP_301197805.1">
    <property type="nucleotide sequence ID" value="NZ_JAPDPI010000003.1"/>
</dbReference>
<dbReference type="SUPFAM" id="SSF55874">
    <property type="entry name" value="ATPase domain of HSP90 chaperone/DNA topoisomerase II/histidine kinase"/>
    <property type="match status" value="1"/>
</dbReference>
<dbReference type="InterPro" id="IPR011110">
    <property type="entry name" value="Reg_prop"/>
</dbReference>
<dbReference type="SUPFAM" id="SSF50998">
    <property type="entry name" value="Quinoprotein alcohol dehydrogenase-like"/>
    <property type="match status" value="1"/>
</dbReference>
<dbReference type="InterPro" id="IPR018060">
    <property type="entry name" value="HTH_AraC"/>
</dbReference>
<keyword evidence="3 7" id="KW-0597">Phosphoprotein</keyword>
<evidence type="ECO:0000256" key="3">
    <source>
        <dbReference type="ARBA" id="ARBA00022553"/>
    </source>
</evidence>
<dbReference type="SUPFAM" id="SSF63829">
    <property type="entry name" value="Calcium-dependent phosphotriesterase"/>
    <property type="match status" value="1"/>
</dbReference>
<feature type="transmembrane region" description="Helical" evidence="8">
    <location>
        <begin position="760"/>
        <end position="782"/>
    </location>
</feature>
<comment type="caution">
    <text evidence="12">The sequence shown here is derived from an EMBL/GenBank/DDBJ whole genome shotgun (WGS) entry which is preliminary data.</text>
</comment>
<dbReference type="InterPro" id="IPR001789">
    <property type="entry name" value="Sig_transdc_resp-reg_receiver"/>
</dbReference>
<dbReference type="SMART" id="SM00387">
    <property type="entry name" value="HATPase_c"/>
    <property type="match status" value="1"/>
</dbReference>
<dbReference type="GO" id="GO:0000155">
    <property type="term" value="F:phosphorelay sensor kinase activity"/>
    <property type="evidence" value="ECO:0007669"/>
    <property type="project" value="InterPro"/>
</dbReference>